<dbReference type="Gene3D" id="2.60.40.10">
    <property type="entry name" value="Immunoglobulins"/>
    <property type="match status" value="1"/>
</dbReference>
<accession>A0AB73BIQ4</accession>
<evidence type="ECO:0000313" key="8">
    <source>
        <dbReference type="Proteomes" id="UP000324162"/>
    </source>
</evidence>
<keyword evidence="5" id="KW-0732">Signal</keyword>
<dbReference type="Gene3D" id="2.60.40.3440">
    <property type="match status" value="4"/>
</dbReference>
<dbReference type="GO" id="GO:0045296">
    <property type="term" value="F:cadherin binding"/>
    <property type="evidence" value="ECO:0007669"/>
    <property type="project" value="TreeGrafter"/>
</dbReference>
<evidence type="ECO:0000256" key="1">
    <source>
        <dbReference type="ARBA" id="ARBA00004370"/>
    </source>
</evidence>
<dbReference type="Pfam" id="PF17963">
    <property type="entry name" value="Big_9"/>
    <property type="match status" value="6"/>
</dbReference>
<name>A0AB73BIQ4_9GAMM</name>
<dbReference type="InterPro" id="IPR041690">
    <property type="entry name" value="Cadherin_5"/>
</dbReference>
<organism evidence="7 8">
    <name type="scientific">Pseudoalteromonas fuliginea</name>
    <dbReference type="NCBI Taxonomy" id="1872678"/>
    <lineage>
        <taxon>Bacteria</taxon>
        <taxon>Pseudomonadati</taxon>
        <taxon>Pseudomonadota</taxon>
        <taxon>Gammaproteobacteria</taxon>
        <taxon>Alteromonadales</taxon>
        <taxon>Pseudoalteromonadaceae</taxon>
        <taxon>Pseudoalteromonas</taxon>
    </lineage>
</organism>
<dbReference type="NCBIfam" id="NF012211">
    <property type="entry name" value="tand_rpt_95"/>
    <property type="match status" value="7"/>
</dbReference>
<dbReference type="Pfam" id="PF00028">
    <property type="entry name" value="Cadherin"/>
    <property type="match status" value="1"/>
</dbReference>
<reference evidence="7 8" key="1">
    <citation type="submission" date="2019-01" db="EMBL/GenBank/DDBJ databases">
        <title>Genome sequences of marine Pseudoalteromonas species.</title>
        <authorList>
            <person name="Boraston A.B."/>
            <person name="Hehemann J.-H."/>
            <person name="Vickers C.J."/>
            <person name="Salama-Alber O."/>
            <person name="Abe K."/>
            <person name="Hettle A.J."/>
        </authorList>
    </citation>
    <scope>NUCLEOTIDE SEQUENCE [LARGE SCALE GENOMIC DNA]</scope>
    <source>
        <strain evidence="7 8">PS42</strain>
    </source>
</reference>
<keyword evidence="2" id="KW-0677">Repeat</keyword>
<dbReference type="SMART" id="SM00112">
    <property type="entry name" value="CA"/>
    <property type="match status" value="1"/>
</dbReference>
<dbReference type="GO" id="GO:0005509">
    <property type="term" value="F:calcium ion binding"/>
    <property type="evidence" value="ECO:0007669"/>
    <property type="project" value="InterPro"/>
</dbReference>
<dbReference type="NCBIfam" id="TIGR02608">
    <property type="entry name" value="delta_60_rpt"/>
    <property type="match status" value="4"/>
</dbReference>
<evidence type="ECO:0000259" key="6">
    <source>
        <dbReference type="PROSITE" id="PS50268"/>
    </source>
</evidence>
<dbReference type="Gene3D" id="2.60.40.2810">
    <property type="match status" value="3"/>
</dbReference>
<dbReference type="Proteomes" id="UP000324162">
    <property type="component" value="Unassembled WGS sequence"/>
</dbReference>
<sequence>MIAKNIFLLGAMAFILSACGGSEGTTAPEASPSSSNEATPQPISSNLNLTGVTASNQSTKFKVSGVSTSSRAFVSDVVANSQADIIFAQKNEVVQGNVTFSLAVSDPDGIATVSLVLPSVDKSIALCSELCGLSFEQSIIGFNPYFYGEKAGDLRLEIWITDNLNNQVLADATTFSWQPHQIEGVTAQRNDQSIDLSWQANPDLNRYNVYLATQAGVTPENINTLENGQQFLSLSNSAFSFDGSLVDKSYQILITGIDGSGESGFAEAINIAPIGGELNFAPNAQPDQFQINEDESLQGNVVANDTDQYMGELRINLDALVQPQHGTLNINESGEFNYTPTANFNGEDAFSYQVVNELDMTDIAVVEIVVNPINDAPIALDNSYSIPLDGNLNIASPGLLANDSDIDLDSLTVDTSPITEPKRGRLTLRADGSFEYLGEVDMRGEDSFQYRIVDSQGEQAIANVVIIGAAENMPPIATNDSYSLSEDSTLVVEAIAGLLKNDTDPNNDNFFVDENFIVAPVHGQLLLATDGSFTYIPDANFFGVDQFQYQIIDSQGATAQASVTLTINSEADNPIAQNDEYLFRPNKLLEVNVESGLLVNDINIESGDLYVNTVPVVAVKNGELNLNTDGSFTYQPNQNFVGVDSFTYLVSNEQGLAASAQVILSKSGVNTLPSANNDTFTLNEDSPATLLDVLANDNDLDGDVISISRIENTIGQAVIVDKKIEFTPPVNFNGDITLTYSITDGNTLESTNANDTTATVTITVIPVNDAPIANADTATMAEDAAPLLINVLANDTDIDGDTLTITSAATDLGSVLIIGNQLQYTPAINSYGAATVLYSVSDENQGTASANLSITITAVNDAPIANADTATMAEDAAPLLINVLTNDTDIDGDTLTITSATADSGSVLIIGNQLQYTPAVNSNGVAAVLYSVSDGNQGTASANLSITITAVNDAPIASNQTFSVSENSIDGDVVGTIVASDIENENLSYTLVSGDIGLFNINSSSGLLTANGPSPFNYENSTQHLITVAVTDDGTPNETTSINITVNVINADDYLIPVESETFGRPVTGELELSSVFSNGEFNDSIELNNNLYFVGFSQNTDQDIVIASYTNNGQANNAFDEDGIKILDLGLDEKATAIISGGGDLFIAFSSFDGTNTEACLLKMSVTGVISNTSGDNNSGIHCTKMASTLVINDLEFSDNKIQAVGKQFNGNDDDSLWIKYDISTLAYEASSPKIIDVSGQQRDDEAFAIKNFNGSDLMVVGSVTSANGDKDALIRYLISDGENNGNFNDHNALTLDLSGNNTDDELFALGGLNTADFTAFIGGYTTRHSGEKEAVVLAIDNKGDLVTSIGNHGIAIYDIDGNTGAGNGDAEITGVKYEPINNQITLSGTTGKGEIEKLFSTRILATDGALDDTYGINIISDINGKQIANAATIDLNDTLWVSGISDDSSSQPFIVAIDNHAALFTGLAGSGYLTLSNLGTDSNDQSKQVIQLSHGTHAGKYIIASTAQQGSVIKLVLTRLTVAGLLDTSFSESGHKQIAIDLSTSNFALIEQNDGKLIIAGSRKTENNEEGFVARVDQNGYFDTDFATEGIYATTAVTTQKLNLTDVALNNNNDIIAVGSLTVADTPSSFVMKLTPEGLLEDDFGNNGKIIGTAFESYKTVYIDNSDKIFIGGKVVSGSDSQLLAVKLSVDGEREFSYIDSVMSLDNDDRIVKILADTLNNLYLIGNETNTPNQAVIVKLSSAGIKETSFAEGGAGQYILTQTGDTKVKDAALDSMGNIVLSGMGNNKGVLARILSNGVLDGTFGHNGVGFYKAEQCANEQVFTSMILQSDTQVIVSSTCNNGTSNNISVSKFNFYVDGVTP</sequence>
<feature type="domain" description="Cadherin" evidence="6">
    <location>
        <begin position="956"/>
        <end position="1059"/>
    </location>
</feature>
<dbReference type="PANTHER" id="PTHR24027">
    <property type="entry name" value="CADHERIN-23"/>
    <property type="match status" value="1"/>
</dbReference>
<proteinExistence type="predicted"/>
<keyword evidence="3" id="KW-0106">Calcium</keyword>
<dbReference type="CDD" id="cd11304">
    <property type="entry name" value="Cadherin_repeat"/>
    <property type="match status" value="1"/>
</dbReference>
<comment type="subcellular location">
    <subcellularLocation>
        <location evidence="1">Membrane</location>
    </subcellularLocation>
</comment>
<evidence type="ECO:0000313" key="7">
    <source>
        <dbReference type="EMBL" id="KAA1162047.1"/>
    </source>
</evidence>
<dbReference type="Gene3D" id="2.80.10.50">
    <property type="match status" value="1"/>
</dbReference>
<feature type="signal peptide" evidence="5">
    <location>
        <begin position="1"/>
        <end position="20"/>
    </location>
</feature>
<dbReference type="Pfam" id="PF17892">
    <property type="entry name" value="Cadherin_5"/>
    <property type="match status" value="1"/>
</dbReference>
<feature type="chain" id="PRO_5044500336" evidence="5">
    <location>
        <begin position="21"/>
        <end position="1864"/>
    </location>
</feature>
<dbReference type="InterPro" id="IPR013783">
    <property type="entry name" value="Ig-like_fold"/>
</dbReference>
<evidence type="ECO:0000256" key="4">
    <source>
        <dbReference type="ARBA" id="ARBA00023136"/>
    </source>
</evidence>
<dbReference type="RefSeq" id="WP_149613888.1">
    <property type="nucleotide sequence ID" value="NZ_SEUK01000045.1"/>
</dbReference>
<dbReference type="InterPro" id="IPR039808">
    <property type="entry name" value="Cadherin"/>
</dbReference>
<protein>
    <submittedName>
        <fullName evidence="7">Cadherin repeat domain-containing protein</fullName>
    </submittedName>
</protein>
<dbReference type="PANTHER" id="PTHR24027:SF438">
    <property type="entry name" value="CADHERIN 23"/>
    <property type="match status" value="1"/>
</dbReference>
<dbReference type="PROSITE" id="PS51257">
    <property type="entry name" value="PROKAR_LIPOPROTEIN"/>
    <property type="match status" value="1"/>
</dbReference>
<evidence type="ECO:0000256" key="2">
    <source>
        <dbReference type="ARBA" id="ARBA00022737"/>
    </source>
</evidence>
<dbReference type="SUPFAM" id="SSF49313">
    <property type="entry name" value="Cadherin-like"/>
    <property type="match status" value="1"/>
</dbReference>
<dbReference type="EMBL" id="SEUK01000045">
    <property type="protein sequence ID" value="KAA1162047.1"/>
    <property type="molecule type" value="Genomic_DNA"/>
</dbReference>
<dbReference type="GO" id="GO:0016342">
    <property type="term" value="C:catenin complex"/>
    <property type="evidence" value="ECO:0007669"/>
    <property type="project" value="TreeGrafter"/>
</dbReference>
<evidence type="ECO:0000256" key="3">
    <source>
        <dbReference type="ARBA" id="ARBA00022837"/>
    </source>
</evidence>
<dbReference type="InterPro" id="IPR002126">
    <property type="entry name" value="Cadherin-like_dom"/>
</dbReference>
<comment type="caution">
    <text evidence="7">The sequence shown here is derived from an EMBL/GenBank/DDBJ whole genome shotgun (WGS) entry which is preliminary data.</text>
</comment>
<dbReference type="InterPro" id="IPR015919">
    <property type="entry name" value="Cadherin-like_sf"/>
</dbReference>
<dbReference type="PROSITE" id="PS50268">
    <property type="entry name" value="CADHERIN_2"/>
    <property type="match status" value="1"/>
</dbReference>
<evidence type="ECO:0000256" key="5">
    <source>
        <dbReference type="SAM" id="SignalP"/>
    </source>
</evidence>
<dbReference type="GO" id="GO:0007156">
    <property type="term" value="P:homophilic cell adhesion via plasma membrane adhesion molecules"/>
    <property type="evidence" value="ECO:0007669"/>
    <property type="project" value="InterPro"/>
</dbReference>
<dbReference type="InterPro" id="IPR013431">
    <property type="entry name" value="Delta_60_rpt"/>
</dbReference>
<keyword evidence="4" id="KW-0472">Membrane</keyword>
<dbReference type="GO" id="GO:0016477">
    <property type="term" value="P:cell migration"/>
    <property type="evidence" value="ECO:0007669"/>
    <property type="project" value="TreeGrafter"/>
</dbReference>
<dbReference type="GO" id="GO:0008013">
    <property type="term" value="F:beta-catenin binding"/>
    <property type="evidence" value="ECO:0007669"/>
    <property type="project" value="TreeGrafter"/>
</dbReference>
<gene>
    <name evidence="7" type="ORF">EU508_06455</name>
</gene>
<dbReference type="Gene3D" id="2.60.40.60">
    <property type="entry name" value="Cadherins"/>
    <property type="match status" value="1"/>
</dbReference>